<dbReference type="AlphaFoldDB" id="A0A439DJZ1"/>
<dbReference type="PANTHER" id="PTHR39599:SF2">
    <property type="entry name" value="ANCHORED PROTEIN, PUTATIVE (AFU_ORTHOLOGUE AFUA_1G09650)-RELATED"/>
    <property type="match status" value="1"/>
</dbReference>
<name>A0A439DJZ1_9PEZI</name>
<sequence length="390" mass="42961">MRVPCAFLSLPPSLILLLATQLHAQADTRNDQNELQTLPTAVRKMSLDEGQKFMPEYYAFAPQGFYGGFPQSPLKLEAREAGILVLTPEEEALLAGNSSATLAFRPPFPRHHDYRDLDARGRIRGSGKSARSSGSQGVGESWSLYRRAIEALARLQGRDFTCPDGTHVCSNINEPNYCCTDGTTCFVVENAPDAGNVGCCPDGETCGGSVAACANGNTACPAEEGGGCCISGFVCADIGFNKLGHNLDNIDNVDTDRNTHADEYKHADDLITVHDIYAYHDGDDDLDFRHRLRERHRASTGPTHKFRPKSINERNDGAKRLLPNGILRMCSVRRVGMLPHRARLQHYVLPTCSEHNHRHPRRNSCSAFDGCPSSAHNNRNMCKRLVSLRD</sequence>
<feature type="chain" id="PRO_5019161824" description="Granulins domain-containing protein" evidence="2">
    <location>
        <begin position="27"/>
        <end position="390"/>
    </location>
</feature>
<evidence type="ECO:0000313" key="4">
    <source>
        <dbReference type="Proteomes" id="UP000286045"/>
    </source>
</evidence>
<dbReference type="EMBL" id="RYZI01000004">
    <property type="protein sequence ID" value="RWA14712.1"/>
    <property type="molecule type" value="Genomic_DNA"/>
</dbReference>
<feature type="signal peptide" evidence="2">
    <location>
        <begin position="1"/>
        <end position="26"/>
    </location>
</feature>
<protein>
    <recommendedName>
        <fullName evidence="5">Granulins domain-containing protein</fullName>
    </recommendedName>
</protein>
<dbReference type="STRING" id="363999.A0A439DJZ1"/>
<keyword evidence="2" id="KW-0732">Signal</keyword>
<accession>A0A439DJZ1</accession>
<feature type="compositionally biased region" description="Low complexity" evidence="1">
    <location>
        <begin position="126"/>
        <end position="135"/>
    </location>
</feature>
<evidence type="ECO:0000256" key="2">
    <source>
        <dbReference type="SAM" id="SignalP"/>
    </source>
</evidence>
<proteinExistence type="predicted"/>
<evidence type="ECO:0000313" key="3">
    <source>
        <dbReference type="EMBL" id="RWA14712.1"/>
    </source>
</evidence>
<evidence type="ECO:0000256" key="1">
    <source>
        <dbReference type="SAM" id="MobiDB-lite"/>
    </source>
</evidence>
<reference evidence="3 4" key="1">
    <citation type="submission" date="2018-12" db="EMBL/GenBank/DDBJ databases">
        <title>Draft genome sequence of Xylaria grammica IHI A82.</title>
        <authorList>
            <person name="Buettner E."/>
            <person name="Kellner H."/>
        </authorList>
    </citation>
    <scope>NUCLEOTIDE SEQUENCE [LARGE SCALE GENOMIC DNA]</scope>
    <source>
        <strain evidence="3 4">IHI A82</strain>
    </source>
</reference>
<evidence type="ECO:0008006" key="5">
    <source>
        <dbReference type="Google" id="ProtNLM"/>
    </source>
</evidence>
<comment type="caution">
    <text evidence="3">The sequence shown here is derived from an EMBL/GenBank/DDBJ whole genome shotgun (WGS) entry which is preliminary data.</text>
</comment>
<dbReference type="Proteomes" id="UP000286045">
    <property type="component" value="Unassembled WGS sequence"/>
</dbReference>
<feature type="region of interest" description="Disordered" evidence="1">
    <location>
        <begin position="116"/>
        <end position="138"/>
    </location>
</feature>
<keyword evidence="4" id="KW-1185">Reference proteome</keyword>
<gene>
    <name evidence="3" type="ORF">EKO27_g398</name>
</gene>
<dbReference type="PANTHER" id="PTHR39599">
    <property type="entry name" value="GPI-ANCHORED PROTEIN (EUROFUNG)-RELATED-RELATED"/>
    <property type="match status" value="1"/>
</dbReference>
<organism evidence="3 4">
    <name type="scientific">Xylaria grammica</name>
    <dbReference type="NCBI Taxonomy" id="363999"/>
    <lineage>
        <taxon>Eukaryota</taxon>
        <taxon>Fungi</taxon>
        <taxon>Dikarya</taxon>
        <taxon>Ascomycota</taxon>
        <taxon>Pezizomycotina</taxon>
        <taxon>Sordariomycetes</taxon>
        <taxon>Xylariomycetidae</taxon>
        <taxon>Xylariales</taxon>
        <taxon>Xylariaceae</taxon>
        <taxon>Xylaria</taxon>
    </lineage>
</organism>